<evidence type="ECO:0000256" key="8">
    <source>
        <dbReference type="SAM" id="MobiDB-lite"/>
    </source>
</evidence>
<dbReference type="AlphaFoldDB" id="A0AA88J2X2"/>
<feature type="compositionally biased region" description="Low complexity" evidence="8">
    <location>
        <begin position="185"/>
        <end position="198"/>
    </location>
</feature>
<organism evidence="11 12">
    <name type="scientific">Ficus carica</name>
    <name type="common">Common fig</name>
    <dbReference type="NCBI Taxonomy" id="3494"/>
    <lineage>
        <taxon>Eukaryota</taxon>
        <taxon>Viridiplantae</taxon>
        <taxon>Streptophyta</taxon>
        <taxon>Embryophyta</taxon>
        <taxon>Tracheophyta</taxon>
        <taxon>Spermatophyta</taxon>
        <taxon>Magnoliopsida</taxon>
        <taxon>eudicotyledons</taxon>
        <taxon>Gunneridae</taxon>
        <taxon>Pentapetalae</taxon>
        <taxon>rosids</taxon>
        <taxon>fabids</taxon>
        <taxon>Rosales</taxon>
        <taxon>Moraceae</taxon>
        <taxon>Ficeae</taxon>
        <taxon>Ficus</taxon>
    </lineage>
</organism>
<dbReference type="GO" id="GO:0005634">
    <property type="term" value="C:nucleus"/>
    <property type="evidence" value="ECO:0007669"/>
    <property type="project" value="UniProtKB-SubCell"/>
</dbReference>
<dbReference type="PANTHER" id="PTHR22930:SF221">
    <property type="entry name" value="NUCLEASE HARBI1"/>
    <property type="match status" value="1"/>
</dbReference>
<dbReference type="Pfam" id="PF12776">
    <property type="entry name" value="Myb_DNA-bind_3"/>
    <property type="match status" value="1"/>
</dbReference>
<evidence type="ECO:0000259" key="9">
    <source>
        <dbReference type="Pfam" id="PF12776"/>
    </source>
</evidence>
<evidence type="ECO:0000256" key="3">
    <source>
        <dbReference type="ARBA" id="ARBA00006958"/>
    </source>
</evidence>
<feature type="region of interest" description="Disordered" evidence="8">
    <location>
        <begin position="175"/>
        <end position="207"/>
    </location>
</feature>
<evidence type="ECO:0000256" key="7">
    <source>
        <dbReference type="ARBA" id="ARBA00023242"/>
    </source>
</evidence>
<dbReference type="GO" id="GO:0046872">
    <property type="term" value="F:metal ion binding"/>
    <property type="evidence" value="ECO:0007669"/>
    <property type="project" value="UniProtKB-KW"/>
</dbReference>
<sequence>MPRKASGEIYFWDPAKEKKFLEKIDEYLATTGGKQPTLAILNIWAAQFNAEFEGVPAFGSTLFQKKERMKKIYRGWKVLQSRTGLGYDPSTDRVICSDDEWQSFIQVYKECKHLRHEGLRNKELYYNVFDKYHAAGASGYGSVTMPDEIPSYFDFDASMDNSAYRPVLEEDVTPTMGARNLNNIRSGADAGPSRSRGSSGKRKQIDETDEMTFLAMQEIVTHFRGGSQSGASNEQSSRPDHMLVCMNIMTEMGIPPNQRAIMWHYFDAHPCLQRTFHHLLDVDRREIIASVGCIGTIDGGTPIPCVPRRENLDAWINRKGFHSQNVLAACSFDMKLTYMLAGYEGSCHDARMLEEAIAFHGFPIPPPGKYYLADSGYANKDCFLSPYRRETYHLSEYRRRRVGLGNRREVFNYTHSSLWENLDVNADYVFDDGIDDTGPSTGTQQHDSSRGAMNRMRNVIVDDMWEIYQSSPWYQFT</sequence>
<dbReference type="EMBL" id="BTGU01000111">
    <property type="protein sequence ID" value="GMN61399.1"/>
    <property type="molecule type" value="Genomic_DNA"/>
</dbReference>
<keyword evidence="12" id="KW-1185">Reference proteome</keyword>
<dbReference type="InterPro" id="IPR024752">
    <property type="entry name" value="Myb/SANT-like_dom"/>
</dbReference>
<dbReference type="PANTHER" id="PTHR22930">
    <property type="match status" value="1"/>
</dbReference>
<name>A0AA88J2X2_FICCA</name>
<evidence type="ECO:0000256" key="5">
    <source>
        <dbReference type="ARBA" id="ARBA00022723"/>
    </source>
</evidence>
<comment type="subcellular location">
    <subcellularLocation>
        <location evidence="2">Nucleus</location>
    </subcellularLocation>
</comment>
<evidence type="ECO:0000259" key="10">
    <source>
        <dbReference type="Pfam" id="PF13359"/>
    </source>
</evidence>
<dbReference type="Pfam" id="PF13359">
    <property type="entry name" value="DDE_Tnp_4"/>
    <property type="match status" value="1"/>
</dbReference>
<feature type="domain" description="DDE Tnp4" evidence="10">
    <location>
        <begin position="308"/>
        <end position="417"/>
    </location>
</feature>
<dbReference type="InterPro" id="IPR045249">
    <property type="entry name" value="HARBI1-like"/>
</dbReference>
<evidence type="ECO:0008006" key="13">
    <source>
        <dbReference type="Google" id="ProtNLM"/>
    </source>
</evidence>
<dbReference type="InterPro" id="IPR027806">
    <property type="entry name" value="HARBI1_dom"/>
</dbReference>
<keyword evidence="7" id="KW-0539">Nucleus</keyword>
<evidence type="ECO:0000256" key="1">
    <source>
        <dbReference type="ARBA" id="ARBA00001968"/>
    </source>
</evidence>
<proteinExistence type="inferred from homology"/>
<dbReference type="GO" id="GO:0004518">
    <property type="term" value="F:nuclease activity"/>
    <property type="evidence" value="ECO:0007669"/>
    <property type="project" value="UniProtKB-KW"/>
</dbReference>
<dbReference type="Proteomes" id="UP001187192">
    <property type="component" value="Unassembled WGS sequence"/>
</dbReference>
<gene>
    <name evidence="11" type="ORF">TIFTF001_030483</name>
</gene>
<evidence type="ECO:0000313" key="12">
    <source>
        <dbReference type="Proteomes" id="UP001187192"/>
    </source>
</evidence>
<evidence type="ECO:0000256" key="2">
    <source>
        <dbReference type="ARBA" id="ARBA00004123"/>
    </source>
</evidence>
<reference evidence="11" key="1">
    <citation type="submission" date="2023-07" db="EMBL/GenBank/DDBJ databases">
        <title>draft genome sequence of fig (Ficus carica).</title>
        <authorList>
            <person name="Takahashi T."/>
            <person name="Nishimura K."/>
        </authorList>
    </citation>
    <scope>NUCLEOTIDE SEQUENCE</scope>
</reference>
<evidence type="ECO:0000256" key="6">
    <source>
        <dbReference type="ARBA" id="ARBA00022801"/>
    </source>
</evidence>
<comment type="cofactor">
    <cofactor evidence="1">
        <name>a divalent metal cation</name>
        <dbReference type="ChEBI" id="CHEBI:60240"/>
    </cofactor>
</comment>
<comment type="similarity">
    <text evidence="3">Belongs to the HARBI1 family.</text>
</comment>
<evidence type="ECO:0000313" key="11">
    <source>
        <dbReference type="EMBL" id="GMN61399.1"/>
    </source>
</evidence>
<feature type="domain" description="Myb/SANT-like" evidence="9">
    <location>
        <begin position="45"/>
        <end position="103"/>
    </location>
</feature>
<comment type="caution">
    <text evidence="11">The sequence shown here is derived from an EMBL/GenBank/DDBJ whole genome shotgun (WGS) entry which is preliminary data.</text>
</comment>
<keyword evidence="5" id="KW-0479">Metal-binding</keyword>
<protein>
    <recommendedName>
        <fullName evidence="13">Transposase</fullName>
    </recommendedName>
</protein>
<evidence type="ECO:0000256" key="4">
    <source>
        <dbReference type="ARBA" id="ARBA00022722"/>
    </source>
</evidence>
<keyword evidence="6" id="KW-0378">Hydrolase</keyword>
<keyword evidence="4" id="KW-0540">Nuclease</keyword>
<accession>A0AA88J2X2</accession>
<dbReference type="GO" id="GO:0016787">
    <property type="term" value="F:hydrolase activity"/>
    <property type="evidence" value="ECO:0007669"/>
    <property type="project" value="UniProtKB-KW"/>
</dbReference>